<dbReference type="CDD" id="cd05325">
    <property type="entry name" value="carb_red_sniffer_like_SDR_c"/>
    <property type="match status" value="1"/>
</dbReference>
<name>A7MRT7_VIBC1</name>
<comment type="similarity">
    <text evidence="1">Belongs to the short-chain dehydrogenases/reductases (SDR) family.</text>
</comment>
<gene>
    <name evidence="2" type="ordered locus">VIBHAR_02810</name>
</gene>
<dbReference type="PANTHER" id="PTHR45458">
    <property type="entry name" value="SHORT-CHAIN DEHYDROGENASE/REDUCTASE SDR"/>
    <property type="match status" value="1"/>
</dbReference>
<dbReference type="EMBL" id="CP000789">
    <property type="protein sequence ID" value="ABU71764.1"/>
    <property type="molecule type" value="Genomic_DNA"/>
</dbReference>
<proteinExistence type="inferred from homology"/>
<protein>
    <recommendedName>
        <fullName evidence="4">Short chain dehydrogenase</fullName>
    </recommendedName>
</protein>
<reference evidence="2 3" key="1">
    <citation type="submission" date="2007-08" db="EMBL/GenBank/DDBJ databases">
        <authorList>
            <consortium name="The Vibrio harveyi Genome Sequencing Project"/>
            <person name="Bassler B."/>
            <person name="Clifton S.W."/>
            <person name="Fulton L."/>
            <person name="Delehaunty K."/>
            <person name="Fronick C."/>
            <person name="Harrison M."/>
            <person name="Markivic C."/>
            <person name="Fulton R."/>
            <person name="Tin-Wollam A.-M."/>
            <person name="Shah N."/>
            <person name="Pepin K."/>
            <person name="Nash W."/>
            <person name="Thiruvilangam P."/>
            <person name="Bhonagiri V."/>
            <person name="Waters C."/>
            <person name="Tu K.C."/>
            <person name="Irgon J."/>
            <person name="Wilson R.K."/>
        </authorList>
    </citation>
    <scope>NUCLEOTIDE SEQUENCE [LARGE SCALE GENOMIC DNA]</scope>
    <source>
        <strain evidence="3">ATCC BAA-1116 / BB120</strain>
    </source>
</reference>
<accession>A7MRT7</accession>
<dbReference type="InterPro" id="IPR036291">
    <property type="entry name" value="NAD(P)-bd_dom_sf"/>
</dbReference>
<dbReference type="AlphaFoldDB" id="A7MRT7"/>
<dbReference type="Gene3D" id="3.40.50.720">
    <property type="entry name" value="NAD(P)-binding Rossmann-like Domain"/>
    <property type="match status" value="1"/>
</dbReference>
<dbReference type="InterPro" id="IPR052184">
    <property type="entry name" value="SDR_enzymes"/>
</dbReference>
<sequence length="247" mass="26935">MEIMRGFVRAGRYTNKEIQQMETVLITGASRGIGLELTRQFLALGYSVISTYRGQPSMQLKSMLVNSSLTLHELEATDETSIANLASKLSNVQLDILINNAGVIGSDEQSMEAIDPKEWLNTFAVNSIAPLMVSRALLGLLETSANPRIITVSSQMGALNRESYGMYAYRSSKAAVNKVMQVLALELKPKGIVVCPIHPGWVKTDMGGKDADITVEESASGIVKLVSNLTLEQSGKFLTWQGAEHVW</sequence>
<organism evidence="2 3">
    <name type="scientific">Vibrio campbellii (strain ATCC BAA-1116)</name>
    <dbReference type="NCBI Taxonomy" id="2902295"/>
    <lineage>
        <taxon>Bacteria</taxon>
        <taxon>Pseudomonadati</taxon>
        <taxon>Pseudomonadota</taxon>
        <taxon>Gammaproteobacteria</taxon>
        <taxon>Vibrionales</taxon>
        <taxon>Vibrionaceae</taxon>
        <taxon>Vibrio</taxon>
    </lineage>
</organism>
<dbReference type="PANTHER" id="PTHR45458:SF1">
    <property type="entry name" value="SHORT CHAIN DEHYDROGENASE"/>
    <property type="match status" value="1"/>
</dbReference>
<dbReference type="Pfam" id="PF00106">
    <property type="entry name" value="adh_short"/>
    <property type="match status" value="1"/>
</dbReference>
<dbReference type="KEGG" id="vha:VIBHAR_02810"/>
<dbReference type="GO" id="GO:0016616">
    <property type="term" value="F:oxidoreductase activity, acting on the CH-OH group of donors, NAD or NADP as acceptor"/>
    <property type="evidence" value="ECO:0007669"/>
    <property type="project" value="TreeGrafter"/>
</dbReference>
<dbReference type="SUPFAM" id="SSF51735">
    <property type="entry name" value="NAD(P)-binding Rossmann-fold domains"/>
    <property type="match status" value="1"/>
</dbReference>
<evidence type="ECO:0008006" key="4">
    <source>
        <dbReference type="Google" id="ProtNLM"/>
    </source>
</evidence>
<dbReference type="InterPro" id="IPR002347">
    <property type="entry name" value="SDR_fam"/>
</dbReference>
<evidence type="ECO:0000256" key="1">
    <source>
        <dbReference type="RuleBase" id="RU000363"/>
    </source>
</evidence>
<dbReference type="PATRIC" id="fig|338187.36.peg.2740"/>
<dbReference type="PRINTS" id="PR00080">
    <property type="entry name" value="SDRFAMILY"/>
</dbReference>
<evidence type="ECO:0000313" key="2">
    <source>
        <dbReference type="EMBL" id="ABU71764.1"/>
    </source>
</evidence>
<dbReference type="Proteomes" id="UP000008152">
    <property type="component" value="Chromosome I"/>
</dbReference>
<dbReference type="PRINTS" id="PR00081">
    <property type="entry name" value="GDHRDH"/>
</dbReference>
<evidence type="ECO:0000313" key="3">
    <source>
        <dbReference type="Proteomes" id="UP000008152"/>
    </source>
</evidence>